<dbReference type="EMBL" id="JARK01001348">
    <property type="protein sequence ID" value="EYC25201.1"/>
    <property type="molecule type" value="Genomic_DNA"/>
</dbReference>
<proteinExistence type="predicted"/>
<evidence type="ECO:0000313" key="2">
    <source>
        <dbReference type="Proteomes" id="UP000024635"/>
    </source>
</evidence>
<reference evidence="2" key="1">
    <citation type="journal article" date="2015" name="Nat. Genet.">
        <title>The genome and transcriptome of the zoonotic hookworm Ancylostoma ceylanicum identify infection-specific gene families.</title>
        <authorList>
            <person name="Schwarz E.M."/>
            <person name="Hu Y."/>
            <person name="Antoshechkin I."/>
            <person name="Miller M.M."/>
            <person name="Sternberg P.W."/>
            <person name="Aroian R.V."/>
        </authorList>
    </citation>
    <scope>NUCLEOTIDE SEQUENCE</scope>
    <source>
        <strain evidence="2">HY135</strain>
    </source>
</reference>
<gene>
    <name evidence="1" type="primary">Acey_s0012.g1761</name>
    <name evidence="1" type="ORF">Y032_0012g1761</name>
</gene>
<name>A0A016VD60_9BILA</name>
<keyword evidence="2" id="KW-1185">Reference proteome</keyword>
<sequence>MDCACGFHASRPQSRSGTYTTLSYGACSLRTLSLRSRHDSDVTESACLFEQKLPSQNAQVTLIHTNNRTSY</sequence>
<accession>A0A016VD60</accession>
<organism evidence="1 2">
    <name type="scientific">Ancylostoma ceylanicum</name>
    <dbReference type="NCBI Taxonomy" id="53326"/>
    <lineage>
        <taxon>Eukaryota</taxon>
        <taxon>Metazoa</taxon>
        <taxon>Ecdysozoa</taxon>
        <taxon>Nematoda</taxon>
        <taxon>Chromadorea</taxon>
        <taxon>Rhabditida</taxon>
        <taxon>Rhabditina</taxon>
        <taxon>Rhabditomorpha</taxon>
        <taxon>Strongyloidea</taxon>
        <taxon>Ancylostomatidae</taxon>
        <taxon>Ancylostomatinae</taxon>
        <taxon>Ancylostoma</taxon>
    </lineage>
</organism>
<comment type="caution">
    <text evidence="1">The sequence shown here is derived from an EMBL/GenBank/DDBJ whole genome shotgun (WGS) entry which is preliminary data.</text>
</comment>
<dbReference type="Proteomes" id="UP000024635">
    <property type="component" value="Unassembled WGS sequence"/>
</dbReference>
<evidence type="ECO:0000313" key="1">
    <source>
        <dbReference type="EMBL" id="EYC25201.1"/>
    </source>
</evidence>
<protein>
    <submittedName>
        <fullName evidence="1">Uncharacterized protein</fullName>
    </submittedName>
</protein>
<dbReference type="AlphaFoldDB" id="A0A016VD60"/>